<dbReference type="PANTHER" id="PTHR36309:SF1">
    <property type="entry name" value="RNA-BINDING (RRM_RBD_RNP MOTIFS) FAMILY PROTEIN"/>
    <property type="match status" value="1"/>
</dbReference>
<gene>
    <name evidence="3" type="ORF">QJS04_geneDACA009658</name>
</gene>
<reference evidence="3" key="2">
    <citation type="submission" date="2023-06" db="EMBL/GenBank/DDBJ databases">
        <authorList>
            <person name="Ma L."/>
            <person name="Liu K.-W."/>
            <person name="Li Z."/>
            <person name="Hsiao Y.-Y."/>
            <person name="Qi Y."/>
            <person name="Fu T."/>
            <person name="Tang G."/>
            <person name="Zhang D."/>
            <person name="Sun W.-H."/>
            <person name="Liu D.-K."/>
            <person name="Li Y."/>
            <person name="Chen G.-Z."/>
            <person name="Liu X.-D."/>
            <person name="Liao X.-Y."/>
            <person name="Jiang Y.-T."/>
            <person name="Yu X."/>
            <person name="Hao Y."/>
            <person name="Huang J."/>
            <person name="Zhao X.-W."/>
            <person name="Ke S."/>
            <person name="Chen Y.-Y."/>
            <person name="Wu W.-L."/>
            <person name="Hsu J.-L."/>
            <person name="Lin Y.-F."/>
            <person name="Huang M.-D."/>
            <person name="Li C.-Y."/>
            <person name="Huang L."/>
            <person name="Wang Z.-W."/>
            <person name="Zhao X."/>
            <person name="Zhong W.-Y."/>
            <person name="Peng D.-H."/>
            <person name="Ahmad S."/>
            <person name="Lan S."/>
            <person name="Zhang J.-S."/>
            <person name="Tsai W.-C."/>
            <person name="Van De Peer Y."/>
            <person name="Liu Z.-J."/>
        </authorList>
    </citation>
    <scope>NUCLEOTIDE SEQUENCE</scope>
    <source>
        <strain evidence="3">SCP</strain>
        <tissue evidence="3">Leaves</tissue>
    </source>
</reference>
<name>A0AAV9BAC0_ACOGR</name>
<dbReference type="CDD" id="cd00590">
    <property type="entry name" value="RRM_SF"/>
    <property type="match status" value="1"/>
</dbReference>
<dbReference type="Proteomes" id="UP001179952">
    <property type="component" value="Unassembled WGS sequence"/>
</dbReference>
<evidence type="ECO:0000259" key="2">
    <source>
        <dbReference type="PROSITE" id="PS50102"/>
    </source>
</evidence>
<dbReference type="Gene3D" id="3.30.70.330">
    <property type="match status" value="1"/>
</dbReference>
<keyword evidence="4" id="KW-1185">Reference proteome</keyword>
<dbReference type="PROSITE" id="PS50102">
    <property type="entry name" value="RRM"/>
    <property type="match status" value="1"/>
</dbReference>
<feature type="domain" description="RRM" evidence="2">
    <location>
        <begin position="21"/>
        <end position="104"/>
    </location>
</feature>
<proteinExistence type="predicted"/>
<evidence type="ECO:0000256" key="1">
    <source>
        <dbReference type="PROSITE-ProRule" id="PRU00176"/>
    </source>
</evidence>
<dbReference type="InterPro" id="IPR012677">
    <property type="entry name" value="Nucleotide-bd_a/b_plait_sf"/>
</dbReference>
<protein>
    <recommendedName>
        <fullName evidence="2">RRM domain-containing protein</fullName>
    </recommendedName>
</protein>
<keyword evidence="1" id="KW-0694">RNA-binding</keyword>
<dbReference type="Pfam" id="PF00076">
    <property type="entry name" value="RRM_1"/>
    <property type="match status" value="1"/>
</dbReference>
<evidence type="ECO:0000313" key="3">
    <source>
        <dbReference type="EMBL" id="KAK1273417.1"/>
    </source>
</evidence>
<dbReference type="InterPro" id="IPR000504">
    <property type="entry name" value="RRM_dom"/>
</dbReference>
<accession>A0AAV9BAC0</accession>
<comment type="caution">
    <text evidence="3">The sequence shown here is derived from an EMBL/GenBank/DDBJ whole genome shotgun (WGS) entry which is preliminary data.</text>
</comment>
<dbReference type="SUPFAM" id="SSF54928">
    <property type="entry name" value="RNA-binding domain, RBD"/>
    <property type="match status" value="1"/>
</dbReference>
<dbReference type="EMBL" id="JAUJYN010000004">
    <property type="protein sequence ID" value="KAK1273417.1"/>
    <property type="molecule type" value="Genomic_DNA"/>
</dbReference>
<organism evidence="3 4">
    <name type="scientific">Acorus gramineus</name>
    <name type="common">Dwarf sweet flag</name>
    <dbReference type="NCBI Taxonomy" id="55184"/>
    <lineage>
        <taxon>Eukaryota</taxon>
        <taxon>Viridiplantae</taxon>
        <taxon>Streptophyta</taxon>
        <taxon>Embryophyta</taxon>
        <taxon>Tracheophyta</taxon>
        <taxon>Spermatophyta</taxon>
        <taxon>Magnoliopsida</taxon>
        <taxon>Liliopsida</taxon>
        <taxon>Acoraceae</taxon>
        <taxon>Acorus</taxon>
    </lineage>
</organism>
<dbReference type="InterPro" id="IPR035979">
    <property type="entry name" value="RBD_domain_sf"/>
</dbReference>
<dbReference type="InterPro" id="IPR053316">
    <property type="entry name" value="Epigenetic_reg_gene_expr"/>
</dbReference>
<dbReference type="SMART" id="SM00360">
    <property type="entry name" value="RRM"/>
    <property type="match status" value="1"/>
</dbReference>
<sequence>MATSSETFEKECAEFEAKVKRTVFVDNLSPQVTKKVIETAFSQFGTVLFIELISNHIESNSTPMCYLVEMENPNQARSVIEDTRNLPFMICGMPRPIRVQKAKAEMFGDRPHAPDRKIPFHWIGPNDADFEVAQEMKRLVKRQTAEASLLLKMQMVEERKLAEKHDVMLKSNYQKYQMIEDILNDGSLRRLARQYKINLSD</sequence>
<reference evidence="3" key="1">
    <citation type="journal article" date="2023" name="Nat. Commun.">
        <title>Diploid and tetraploid genomes of Acorus and the evolution of monocots.</title>
        <authorList>
            <person name="Ma L."/>
            <person name="Liu K.W."/>
            <person name="Li Z."/>
            <person name="Hsiao Y.Y."/>
            <person name="Qi Y."/>
            <person name="Fu T."/>
            <person name="Tang G.D."/>
            <person name="Zhang D."/>
            <person name="Sun W.H."/>
            <person name="Liu D.K."/>
            <person name="Li Y."/>
            <person name="Chen G.Z."/>
            <person name="Liu X.D."/>
            <person name="Liao X.Y."/>
            <person name="Jiang Y.T."/>
            <person name="Yu X."/>
            <person name="Hao Y."/>
            <person name="Huang J."/>
            <person name="Zhao X.W."/>
            <person name="Ke S."/>
            <person name="Chen Y.Y."/>
            <person name="Wu W.L."/>
            <person name="Hsu J.L."/>
            <person name="Lin Y.F."/>
            <person name="Huang M.D."/>
            <person name="Li C.Y."/>
            <person name="Huang L."/>
            <person name="Wang Z.W."/>
            <person name="Zhao X."/>
            <person name="Zhong W.Y."/>
            <person name="Peng D.H."/>
            <person name="Ahmad S."/>
            <person name="Lan S."/>
            <person name="Zhang J.S."/>
            <person name="Tsai W.C."/>
            <person name="Van de Peer Y."/>
            <person name="Liu Z.J."/>
        </authorList>
    </citation>
    <scope>NUCLEOTIDE SEQUENCE</scope>
    <source>
        <strain evidence="3">SCP</strain>
    </source>
</reference>
<evidence type="ECO:0000313" key="4">
    <source>
        <dbReference type="Proteomes" id="UP001179952"/>
    </source>
</evidence>
<dbReference type="GO" id="GO:0003723">
    <property type="term" value="F:RNA binding"/>
    <property type="evidence" value="ECO:0007669"/>
    <property type="project" value="UniProtKB-UniRule"/>
</dbReference>
<dbReference type="PANTHER" id="PTHR36309">
    <property type="entry name" value="RNA-BINDING (RRM/RBD/RNP MOTIFS) FAMILY PROTEIN"/>
    <property type="match status" value="1"/>
</dbReference>
<dbReference type="AlphaFoldDB" id="A0AAV9BAC0"/>